<dbReference type="AlphaFoldDB" id="A0A131XR85"/>
<dbReference type="Gene3D" id="1.10.150.240">
    <property type="entry name" value="Putative phosphatase, domain 2"/>
    <property type="match status" value="2"/>
</dbReference>
<organism evidence="9">
    <name type="scientific">Hyalomma excavatum</name>
    <dbReference type="NCBI Taxonomy" id="257692"/>
    <lineage>
        <taxon>Eukaryota</taxon>
        <taxon>Metazoa</taxon>
        <taxon>Ecdysozoa</taxon>
        <taxon>Arthropoda</taxon>
        <taxon>Chelicerata</taxon>
        <taxon>Arachnida</taxon>
        <taxon>Acari</taxon>
        <taxon>Parasitiformes</taxon>
        <taxon>Ixodida</taxon>
        <taxon>Ixodoidea</taxon>
        <taxon>Ixodidae</taxon>
        <taxon>Hyalomminae</taxon>
        <taxon>Hyalomma</taxon>
    </lineage>
</organism>
<dbReference type="Gene3D" id="3.40.50.1000">
    <property type="entry name" value="HAD superfamily/HAD-like"/>
    <property type="match status" value="2"/>
</dbReference>
<dbReference type="FunFam" id="1.10.150.240:FF:000001">
    <property type="entry name" value="Haloacid dehalogenase-like hydrolase domain"/>
    <property type="match status" value="2"/>
</dbReference>
<dbReference type="SFLD" id="SFLDG01135">
    <property type="entry name" value="C1.5.6:_HAD__Beta-PGM__Phospha"/>
    <property type="match status" value="1"/>
</dbReference>
<dbReference type="SFLD" id="SFLDS00003">
    <property type="entry name" value="Haloacid_Dehalogenase"/>
    <property type="match status" value="1"/>
</dbReference>
<evidence type="ECO:0000256" key="1">
    <source>
        <dbReference type="ARBA" id="ARBA00001946"/>
    </source>
</evidence>
<evidence type="ECO:0000256" key="6">
    <source>
        <dbReference type="ARBA" id="ARBA00052504"/>
    </source>
</evidence>
<comment type="catalytic activity">
    <reaction evidence="6">
        <text>psi-UMP + H2O = pseudouridine + phosphate</text>
        <dbReference type="Rhea" id="RHEA:10944"/>
        <dbReference type="ChEBI" id="CHEBI:15377"/>
        <dbReference type="ChEBI" id="CHEBI:17802"/>
        <dbReference type="ChEBI" id="CHEBI:43474"/>
        <dbReference type="ChEBI" id="CHEBI:58380"/>
        <dbReference type="EC" id="3.1.3.96"/>
    </reaction>
</comment>
<dbReference type="InterPro" id="IPR023214">
    <property type="entry name" value="HAD_sf"/>
</dbReference>
<feature type="non-terminal residue" evidence="9">
    <location>
        <position position="463"/>
    </location>
</feature>
<evidence type="ECO:0000256" key="7">
    <source>
        <dbReference type="ARBA" id="ARBA00066578"/>
    </source>
</evidence>
<comment type="similarity">
    <text evidence="2">Belongs to the HAD-like hydrolase superfamily. CbbY/CbbZ/Gph/YieH family.</text>
</comment>
<dbReference type="GO" id="GO:1990738">
    <property type="term" value="F:pseudouridine 5'-phosphatase activity"/>
    <property type="evidence" value="ECO:0007669"/>
    <property type="project" value="UniProtKB-EC"/>
</dbReference>
<dbReference type="NCBIfam" id="TIGR01509">
    <property type="entry name" value="HAD-SF-IA-v3"/>
    <property type="match status" value="2"/>
</dbReference>
<reference evidence="9" key="1">
    <citation type="journal article" date="2017" name="Ticks Tick Borne Dis.">
        <title>An insight into the sialome of Hyalomma excavatum.</title>
        <authorList>
            <person name="Ribeiro J.M."/>
            <person name="Slovak M."/>
            <person name="Francischetti I.M."/>
        </authorList>
    </citation>
    <scope>NUCLEOTIDE SEQUENCE</scope>
    <source>
        <strain evidence="9">Samish</strain>
        <tissue evidence="9">Salivary glands</tissue>
    </source>
</reference>
<sequence length="463" mass="50940">DRLYTAAVEKVAERYGKQYTWELKKRVMGTPDTEAARVVIDALGLPTSLDEYMAELDRLYAASLSKSQPMPGAEQLIRHLHGHGIPIALTTSSKPVSFGLKMTRHGKLLSLFKHALISGGDPEVKHGKPHPDIFLIAASKFEDHPTPDKVLVFEDTPAGVTAALEAGMQVVMVPDPRMDQDNRSRATLCIDSLLNFKPELFGLPSFQEVPMKSLSRSGSIIVKKTKSAMASAFNPVSHVIFDLDGLLLDTEKLYTGAAETVASRYGKTFTWELKKRVMGTPDAEAARTIVESLGLPLTPDEYMAAVDRIYEETFPGAQFMPGADRLVRHLHSHAVPMAIATSSKPASFDLKMERRHEFLAFFHHVVCSGGDPEVKRGKPHPDIFLVTASKFDEKPPPEKVLVFEDSVAGVTAALAAGMQVVMVPDPRVDEENRHRATTCLSSLLEFKPELFGLPAFDDAEQKK</sequence>
<dbReference type="Pfam" id="PF13419">
    <property type="entry name" value="HAD_2"/>
    <property type="match status" value="1"/>
</dbReference>
<protein>
    <recommendedName>
        <fullName evidence="7">pseudouridine 5'-phosphatase</fullName>
        <ecNumber evidence="7">3.1.3.96</ecNumber>
    </recommendedName>
    <alternativeName>
        <fullName evidence="8">Pseudouridine-5'-monophosphatase</fullName>
    </alternativeName>
</protein>
<dbReference type="PANTHER" id="PTHR18901">
    <property type="entry name" value="2-DEOXYGLUCOSE-6-PHOSPHATE PHOSPHATASE 2"/>
    <property type="match status" value="1"/>
</dbReference>
<dbReference type="Pfam" id="PF00702">
    <property type="entry name" value="Hydrolase"/>
    <property type="match status" value="1"/>
</dbReference>
<dbReference type="FunFam" id="3.40.50.1000:FF:000055">
    <property type="entry name" value="Haloacid dehalogenase-like hydrolase family protein"/>
    <property type="match status" value="2"/>
</dbReference>
<keyword evidence="5" id="KW-0460">Magnesium</keyword>
<dbReference type="GO" id="GO:0046872">
    <property type="term" value="F:metal ion binding"/>
    <property type="evidence" value="ECO:0007669"/>
    <property type="project" value="UniProtKB-KW"/>
</dbReference>
<dbReference type="EC" id="3.1.3.96" evidence="7"/>
<dbReference type="InterPro" id="IPR006439">
    <property type="entry name" value="HAD-SF_hydro_IA"/>
</dbReference>
<keyword evidence="3" id="KW-0479">Metal-binding</keyword>
<evidence type="ECO:0000256" key="4">
    <source>
        <dbReference type="ARBA" id="ARBA00022801"/>
    </source>
</evidence>
<evidence type="ECO:0000256" key="3">
    <source>
        <dbReference type="ARBA" id="ARBA00022723"/>
    </source>
</evidence>
<dbReference type="InterPro" id="IPR041492">
    <property type="entry name" value="HAD_2"/>
</dbReference>
<dbReference type="EMBL" id="GEFH01000395">
    <property type="protein sequence ID" value="JAP68186.1"/>
    <property type="molecule type" value="mRNA"/>
</dbReference>
<evidence type="ECO:0000256" key="8">
    <source>
        <dbReference type="ARBA" id="ARBA00083904"/>
    </source>
</evidence>
<evidence type="ECO:0000256" key="5">
    <source>
        <dbReference type="ARBA" id="ARBA00022842"/>
    </source>
</evidence>
<accession>A0A131XR85</accession>
<evidence type="ECO:0000313" key="9">
    <source>
        <dbReference type="EMBL" id="JAP68186.1"/>
    </source>
</evidence>
<dbReference type="InterPro" id="IPR023198">
    <property type="entry name" value="PGP-like_dom2"/>
</dbReference>
<dbReference type="PANTHER" id="PTHR18901:SF38">
    <property type="entry name" value="PSEUDOURIDINE-5'-PHOSPHATASE"/>
    <property type="match status" value="1"/>
</dbReference>
<comment type="cofactor">
    <cofactor evidence="1">
        <name>Mg(2+)</name>
        <dbReference type="ChEBI" id="CHEBI:18420"/>
    </cofactor>
</comment>
<evidence type="ECO:0000256" key="2">
    <source>
        <dbReference type="ARBA" id="ARBA00006171"/>
    </source>
</evidence>
<dbReference type="SUPFAM" id="SSF56784">
    <property type="entry name" value="HAD-like"/>
    <property type="match status" value="2"/>
</dbReference>
<dbReference type="SFLD" id="SFLDG01129">
    <property type="entry name" value="C1.5:_HAD__Beta-PGM__Phosphata"/>
    <property type="match status" value="1"/>
</dbReference>
<name>A0A131XR85_9ACAR</name>
<dbReference type="InterPro" id="IPR036412">
    <property type="entry name" value="HAD-like_sf"/>
</dbReference>
<proteinExistence type="evidence at transcript level"/>
<keyword evidence="4" id="KW-0378">Hydrolase</keyword>
<feature type="non-terminal residue" evidence="9">
    <location>
        <position position="1"/>
    </location>
</feature>